<dbReference type="SUPFAM" id="SSF53590">
    <property type="entry name" value="Nucleoside hydrolase"/>
    <property type="match status" value="1"/>
</dbReference>
<dbReference type="InterPro" id="IPR036452">
    <property type="entry name" value="Ribo_hydro-like"/>
</dbReference>
<evidence type="ECO:0000313" key="4">
    <source>
        <dbReference type="Proteomes" id="UP001210865"/>
    </source>
</evidence>
<keyword evidence="4" id="KW-1185">Reference proteome</keyword>
<dbReference type="EMBL" id="CP115174">
    <property type="protein sequence ID" value="WBO21967.1"/>
    <property type="molecule type" value="Genomic_DNA"/>
</dbReference>
<sequence>MKKLTRRDFTASGLGALATLSASPGLAAQLLIQPRMRVIIDNDFSGDPDDLFQLAHHLLSPSVDIRLIVGSHLGIKDPFDPSTTQAANAVARAKEILSLFPSRPATKVVQGAEMAIRPGTPYPPSKAVEAIIAEAMHHDQKMPLYYCAGGGLTDLAMAWKAEPAISKNMILTWIGGPEYPDLVDPSNIIPDIDYNLNIDIKSAQIIFNESDFQIWQIPRDTYRKMLISHTEITERIRPAGRVGRFLADHVDNVIELAGHYGFNLGETYVLGDSPLVTLTALQSPFQPDPASSRYVTRAAPRINDDGTYGPPSTSKKIRVYRDIDQRLTFDDLMEKLLIYGRS</sequence>
<proteinExistence type="predicted"/>
<dbReference type="Proteomes" id="UP001210865">
    <property type="component" value="Chromosome"/>
</dbReference>
<dbReference type="GO" id="GO:0016787">
    <property type="term" value="F:hydrolase activity"/>
    <property type="evidence" value="ECO:0007669"/>
    <property type="project" value="UniProtKB-KW"/>
</dbReference>
<feature type="chain" id="PRO_5045740539" evidence="1">
    <location>
        <begin position="28"/>
        <end position="342"/>
    </location>
</feature>
<keyword evidence="1" id="KW-0732">Signal</keyword>
<dbReference type="Pfam" id="PF01156">
    <property type="entry name" value="IU_nuc_hydro"/>
    <property type="match status" value="1"/>
</dbReference>
<feature type="domain" description="Inosine/uridine-preferring nucleoside hydrolase" evidence="2">
    <location>
        <begin position="38"/>
        <end position="280"/>
    </location>
</feature>
<accession>A0ABY7NN06</accession>
<reference evidence="3 4" key="1">
    <citation type="submission" date="2022-12" db="EMBL/GenBank/DDBJ databases">
        <title>Sphingomonas abieness sp. nov., an endophytic bacterium isolated from Abies koreana.</title>
        <authorList>
            <person name="Jiang L."/>
            <person name="Lee J."/>
        </authorList>
    </citation>
    <scope>NUCLEOTIDE SEQUENCE [LARGE SCALE GENOMIC DNA]</scope>
    <source>
        <strain evidence="4">PAMB 00755</strain>
    </source>
</reference>
<evidence type="ECO:0000256" key="1">
    <source>
        <dbReference type="SAM" id="SignalP"/>
    </source>
</evidence>
<evidence type="ECO:0000313" key="3">
    <source>
        <dbReference type="EMBL" id="WBO21967.1"/>
    </source>
</evidence>
<dbReference type="Gene3D" id="3.90.245.10">
    <property type="entry name" value="Ribonucleoside hydrolase-like"/>
    <property type="match status" value="1"/>
</dbReference>
<feature type="signal peptide" evidence="1">
    <location>
        <begin position="1"/>
        <end position="27"/>
    </location>
</feature>
<dbReference type="RefSeq" id="WP_270076615.1">
    <property type="nucleotide sequence ID" value="NZ_CP115174.1"/>
</dbReference>
<organism evidence="3 4">
    <name type="scientific">Sphingomonas abietis</name>
    <dbReference type="NCBI Taxonomy" id="3012344"/>
    <lineage>
        <taxon>Bacteria</taxon>
        <taxon>Pseudomonadati</taxon>
        <taxon>Pseudomonadota</taxon>
        <taxon>Alphaproteobacteria</taxon>
        <taxon>Sphingomonadales</taxon>
        <taxon>Sphingomonadaceae</taxon>
        <taxon>Sphingomonas</taxon>
    </lineage>
</organism>
<gene>
    <name evidence="3" type="ORF">PBT88_17660</name>
</gene>
<dbReference type="InterPro" id="IPR001910">
    <property type="entry name" value="Inosine/uridine_hydrolase_dom"/>
</dbReference>
<protein>
    <submittedName>
        <fullName evidence="3">Nucleoside hydrolase</fullName>
    </submittedName>
</protein>
<name>A0ABY7NN06_9SPHN</name>
<keyword evidence="3" id="KW-0378">Hydrolase</keyword>
<evidence type="ECO:0000259" key="2">
    <source>
        <dbReference type="Pfam" id="PF01156"/>
    </source>
</evidence>